<organism evidence="7 8">
    <name type="scientific">Ideonella oryzae</name>
    <dbReference type="NCBI Taxonomy" id="2937441"/>
    <lineage>
        <taxon>Bacteria</taxon>
        <taxon>Pseudomonadati</taxon>
        <taxon>Pseudomonadota</taxon>
        <taxon>Betaproteobacteria</taxon>
        <taxon>Burkholderiales</taxon>
        <taxon>Sphaerotilaceae</taxon>
        <taxon>Ideonella</taxon>
    </lineage>
</organism>
<dbReference type="PROSITE" id="PS50045">
    <property type="entry name" value="SIGMA54_INTERACT_4"/>
    <property type="match status" value="1"/>
</dbReference>
<dbReference type="InterPro" id="IPR002078">
    <property type="entry name" value="Sigma_54_int"/>
</dbReference>
<evidence type="ECO:0000256" key="4">
    <source>
        <dbReference type="ARBA" id="ARBA00023125"/>
    </source>
</evidence>
<gene>
    <name evidence="7" type="ORF">M0L44_20155</name>
</gene>
<dbReference type="InterPro" id="IPR002197">
    <property type="entry name" value="HTH_Fis"/>
</dbReference>
<dbReference type="PROSITE" id="PS00675">
    <property type="entry name" value="SIGMA54_INTERACT_1"/>
    <property type="match status" value="1"/>
</dbReference>
<evidence type="ECO:0000256" key="3">
    <source>
        <dbReference type="ARBA" id="ARBA00023015"/>
    </source>
</evidence>
<feature type="domain" description="Sigma-54 factor interaction" evidence="6">
    <location>
        <begin position="347"/>
        <end position="575"/>
    </location>
</feature>
<dbReference type="PANTHER" id="PTHR32071:SF77">
    <property type="entry name" value="TRANSCRIPTIONAL REGULATORY PROTEIN"/>
    <property type="match status" value="1"/>
</dbReference>
<dbReference type="EMBL" id="JAMXMC010000015">
    <property type="protein sequence ID" value="MCO5979020.1"/>
    <property type="molecule type" value="Genomic_DNA"/>
</dbReference>
<dbReference type="InterPro" id="IPR025662">
    <property type="entry name" value="Sigma_54_int_dom_ATP-bd_1"/>
</dbReference>
<dbReference type="SMART" id="SM00382">
    <property type="entry name" value="AAA"/>
    <property type="match status" value="1"/>
</dbReference>
<evidence type="ECO:0000256" key="1">
    <source>
        <dbReference type="ARBA" id="ARBA00022741"/>
    </source>
</evidence>
<evidence type="ECO:0000256" key="2">
    <source>
        <dbReference type="ARBA" id="ARBA00022840"/>
    </source>
</evidence>
<dbReference type="SUPFAM" id="SSF52540">
    <property type="entry name" value="P-loop containing nucleoside triphosphate hydrolases"/>
    <property type="match status" value="1"/>
</dbReference>
<protein>
    <submittedName>
        <fullName evidence="7">Sigma-54-dependent Fis family transcriptional regulator</fullName>
    </submittedName>
</protein>
<dbReference type="Pfam" id="PF00158">
    <property type="entry name" value="Sigma54_activat"/>
    <property type="match status" value="1"/>
</dbReference>
<evidence type="ECO:0000313" key="8">
    <source>
        <dbReference type="Proteomes" id="UP001204851"/>
    </source>
</evidence>
<dbReference type="InterPro" id="IPR058031">
    <property type="entry name" value="AAA_lid_NorR"/>
</dbReference>
<evidence type="ECO:0000256" key="5">
    <source>
        <dbReference type="ARBA" id="ARBA00023163"/>
    </source>
</evidence>
<sequence length="663" mass="71819">MRNALSSHIDNVISVGLQPSRSEGKGNLFYDSWTRCMRQHGLDPARPTPARILPSGQLREHQQRMESFLRVARAGMEEMYRRVADLGYMLLLTDADGIAVDYIGNPASEQQLKAAGLYLGADWNEAHAGTCGVGTCLIEQVPITCHQTEHFDATHIALTCTSSPLFAPDGQLLGVLDVSALHSPEARESQHLVFHLTSMYAQMIEDANFLRAFARHGVLRLGKSCGLVEVSGEVMFAFDEEGCIVGANTGARRRFGGSNGSCTSGIELVGRALDEVVGLGVDSLWAMARGGTAKEMSGLWTQLQEHYYPAVIAPRLRPQAAVRPQPSIDLGARSEGSAPAATALDAIGGGDAQIRDLIDRSKRLVDHGVSLLVLGETGSGKEVLARALHAHSRRRDKPFVAVNCASIPDSLIESELFGYTAGSFTGGRAKGAKGLILQADGGTLFLDEIGDMPLHLQTRLLRVLSEQEVLPIGAERPVPVQLNVMAATHRDLCDRVLDGSFREDLYYRLSGAVLQLPPLRVRADLGYLIERLCAEEAERLGRDVTLSGPALQALMRHDWPGNVRELRNAMRYAVAMSRDGLIAVDDLPVQVLRGTQAGPARLALERPAVPAGDAGHELGSTRLLSALKQHKWNVTAAAQALGICRATVYRQMKRHDITPPHLL</sequence>
<dbReference type="Pfam" id="PF02954">
    <property type="entry name" value="HTH_8"/>
    <property type="match status" value="1"/>
</dbReference>
<dbReference type="InterPro" id="IPR025943">
    <property type="entry name" value="Sigma_54_int_dom_ATP-bd_2"/>
</dbReference>
<keyword evidence="4" id="KW-0238">DNA-binding</keyword>
<dbReference type="Proteomes" id="UP001204851">
    <property type="component" value="Unassembled WGS sequence"/>
</dbReference>
<keyword evidence="2" id="KW-0067">ATP-binding</keyword>
<dbReference type="InterPro" id="IPR029016">
    <property type="entry name" value="GAF-like_dom_sf"/>
</dbReference>
<dbReference type="PROSITE" id="PS00688">
    <property type="entry name" value="SIGMA54_INTERACT_3"/>
    <property type="match status" value="1"/>
</dbReference>
<proteinExistence type="predicted"/>
<reference evidence="7 8" key="1">
    <citation type="submission" date="2022-06" db="EMBL/GenBank/DDBJ databases">
        <title>Ideonella sp. NS12-5 Genome sequencing and assembly.</title>
        <authorList>
            <person name="Jung Y."/>
        </authorList>
    </citation>
    <scope>NUCLEOTIDE SEQUENCE [LARGE SCALE GENOMIC DNA]</scope>
    <source>
        <strain evidence="7 8">NS12-5</strain>
    </source>
</reference>
<dbReference type="InterPro" id="IPR003593">
    <property type="entry name" value="AAA+_ATPase"/>
</dbReference>
<dbReference type="RefSeq" id="WP_252771982.1">
    <property type="nucleotide sequence ID" value="NZ_JAMXMC010000015.1"/>
</dbReference>
<comment type="caution">
    <text evidence="7">The sequence shown here is derived from an EMBL/GenBank/DDBJ whole genome shotgun (WGS) entry which is preliminary data.</text>
</comment>
<evidence type="ECO:0000259" key="6">
    <source>
        <dbReference type="PROSITE" id="PS50045"/>
    </source>
</evidence>
<dbReference type="Pfam" id="PF01590">
    <property type="entry name" value="GAF"/>
    <property type="match status" value="1"/>
</dbReference>
<name>A0ABT1BS54_9BURK</name>
<keyword evidence="1" id="KW-0547">Nucleotide-binding</keyword>
<dbReference type="Gene3D" id="3.40.50.300">
    <property type="entry name" value="P-loop containing nucleotide triphosphate hydrolases"/>
    <property type="match status" value="1"/>
</dbReference>
<dbReference type="Pfam" id="PF25601">
    <property type="entry name" value="AAA_lid_14"/>
    <property type="match status" value="1"/>
</dbReference>
<accession>A0ABT1BS54</accession>
<dbReference type="PANTHER" id="PTHR32071">
    <property type="entry name" value="TRANSCRIPTIONAL REGULATORY PROTEIN"/>
    <property type="match status" value="1"/>
</dbReference>
<dbReference type="InterPro" id="IPR025944">
    <property type="entry name" value="Sigma_54_int_dom_CS"/>
</dbReference>
<keyword evidence="8" id="KW-1185">Reference proteome</keyword>
<dbReference type="Gene3D" id="1.10.8.60">
    <property type="match status" value="1"/>
</dbReference>
<dbReference type="InterPro" id="IPR027417">
    <property type="entry name" value="P-loop_NTPase"/>
</dbReference>
<dbReference type="SUPFAM" id="SSF46689">
    <property type="entry name" value="Homeodomain-like"/>
    <property type="match status" value="1"/>
</dbReference>
<dbReference type="Gene3D" id="3.30.450.40">
    <property type="match status" value="1"/>
</dbReference>
<evidence type="ECO:0000313" key="7">
    <source>
        <dbReference type="EMBL" id="MCO5979020.1"/>
    </source>
</evidence>
<dbReference type="Gene3D" id="1.10.10.60">
    <property type="entry name" value="Homeodomain-like"/>
    <property type="match status" value="1"/>
</dbReference>
<dbReference type="InterPro" id="IPR003018">
    <property type="entry name" value="GAF"/>
</dbReference>
<dbReference type="CDD" id="cd00009">
    <property type="entry name" value="AAA"/>
    <property type="match status" value="1"/>
</dbReference>
<keyword evidence="3" id="KW-0805">Transcription regulation</keyword>
<dbReference type="PRINTS" id="PR01590">
    <property type="entry name" value="HTHFIS"/>
</dbReference>
<dbReference type="InterPro" id="IPR009057">
    <property type="entry name" value="Homeodomain-like_sf"/>
</dbReference>
<keyword evidence="5" id="KW-0804">Transcription</keyword>
<dbReference type="PROSITE" id="PS00676">
    <property type="entry name" value="SIGMA54_INTERACT_2"/>
    <property type="match status" value="1"/>
</dbReference>